<dbReference type="GeneID" id="28841810"/>
<protein>
    <recommendedName>
        <fullName evidence="6 19">Autophagy-related protein 9</fullName>
    </recommendedName>
</protein>
<keyword evidence="14" id="KW-0968">Cytoplasmic vesicle</keyword>
<dbReference type="EMBL" id="KV460255">
    <property type="protein sequence ID" value="OBT93283.2"/>
    <property type="molecule type" value="Genomic_DNA"/>
</dbReference>
<feature type="compositionally biased region" description="Low complexity" evidence="20">
    <location>
        <begin position="804"/>
        <end position="816"/>
    </location>
</feature>
<dbReference type="GO" id="GO:0034497">
    <property type="term" value="P:protein localization to phagophore assembly site"/>
    <property type="evidence" value="ECO:0007669"/>
    <property type="project" value="TreeGrafter"/>
</dbReference>
<keyword evidence="8 19" id="KW-0812">Transmembrane</keyword>
<dbReference type="STRING" id="342668.A0A1B8GBT7"/>
<comment type="catalytic activity">
    <reaction evidence="17">
        <text>a 1,2-diacyl-sn-glycero-3-phospho-(1D-myo-inositol-3-phosphate)(in) = a 1,2-diacyl-sn-glycero-3-phospho-(1D-myo-inositol-3-phosphate)(out)</text>
        <dbReference type="Rhea" id="RHEA:67920"/>
        <dbReference type="ChEBI" id="CHEBI:58088"/>
    </reaction>
</comment>
<comment type="subcellular location">
    <subcellularLocation>
        <location evidence="1">Cytoplasmic vesicle membrane</location>
        <topology evidence="1">Multi-pass membrane protein</topology>
    </subcellularLocation>
    <subcellularLocation>
        <location evidence="2">Endoplasmic reticulum membrane</location>
        <topology evidence="2">Multi-pass membrane protein</topology>
    </subcellularLocation>
    <subcellularLocation>
        <location evidence="4">Golgi apparatus membrane</location>
        <topology evidence="4">Multi-pass membrane protein</topology>
    </subcellularLocation>
    <subcellularLocation>
        <location evidence="3 19">Preautophagosomal structure membrane</location>
        <topology evidence="3 19">Multi-pass membrane protein</topology>
    </subcellularLocation>
</comment>
<evidence type="ECO:0000256" key="19">
    <source>
        <dbReference type="RuleBase" id="RU364027"/>
    </source>
</evidence>
<dbReference type="GO" id="GO:0030659">
    <property type="term" value="C:cytoplasmic vesicle membrane"/>
    <property type="evidence" value="ECO:0007669"/>
    <property type="project" value="UniProtKB-SubCell"/>
</dbReference>
<evidence type="ECO:0000313" key="21">
    <source>
        <dbReference type="EMBL" id="OBT93283.2"/>
    </source>
</evidence>
<evidence type="ECO:0000256" key="1">
    <source>
        <dbReference type="ARBA" id="ARBA00004439"/>
    </source>
</evidence>
<evidence type="ECO:0000256" key="17">
    <source>
        <dbReference type="ARBA" id="ARBA00024621"/>
    </source>
</evidence>
<evidence type="ECO:0000256" key="14">
    <source>
        <dbReference type="ARBA" id="ARBA00023329"/>
    </source>
</evidence>
<dbReference type="Proteomes" id="UP000091956">
    <property type="component" value="Unassembled WGS sequence"/>
</dbReference>
<keyword evidence="22" id="KW-1185">Reference proteome</keyword>
<sequence length="933" mass="104693">MASHILSRFLPSNNMAPSIYEDLRAGDHGMSDPGDIEERAAMAIDEENLSTRYQDYELHEDLFDGHESRMTTESTAFLAQQVRKKPHKSPGRDRRSKGGAKAKWLSRSPRMLGDDGDDDVPASLLIEEEEEGGGPSHPAAQQHSPRPAKIAPITGTATQNAQARWAAVQEQQRLHDDIGTTRPKAAVPKPGIFSASRKERAMWMWINVTNLDRFMGEIYAYYRGAGIWPICLDRLLNLLRIVFVATFTTFLTQCVDYSKIRHSTSMSQIVVPQCTKNMSGMPNFAIWLLVLYLIYQSILDIVDISRLRRMQDFYLYLLEIPESDMQTISWQEIVARLMNLRDSNPILADKVSPALRHFMGTQSKQRLDAHDIANRLMRKENYLIALFNKEILDLTLPIPFFRNRQLFSRTIQWNLNFCILDFIFTPEGQIQQMVLKDSKRRQLSDALRSRFLFAGLMNIICAPVIVLYTLIVYFFQYFNEYHKNPAALGSRQYTPLAEWKFREFNELPHLFDNRVNMSYPFASRYVEQFPKIMTVQIARFVAFVAGGIVSILALASIIDPELFLGFEITPDRTVLFYLGVMGTLWAVAHGAVPPDNQVFDPEYALRNVIDYTHYMPKQWKDRLHTDEVKREFAELYQMKIVIFLEEVLSIIFTPLVLWFTLPKCSDRIIDFFREFTVHVDGLGYVCSFAVFDFKKGVGGSAVPPGAGNAAEGLRDEYYSTKHGKMAASYYGFLDNYATNPKTGIPGHVPPGIKHQFHPPPSFPGLMSPSLTADMQTSRLGGQHQHKSRPAGAGLIPSRTPRFPSTPAAAHASPMPSMLLDPHHQPSTTGFGGGGKSFHGGPSGRWRGQQPRSIIEQPLEDGEEEEAPPVPSMPNESSGLDASVWETSPARSGIGAVEGGDGGDGDDGGVGGGVLGLLYQFQKAQTDTRPGVNI</sequence>
<feature type="transmembrane region" description="Helical" evidence="19">
    <location>
        <begin position="451"/>
        <end position="475"/>
    </location>
</feature>
<evidence type="ECO:0000256" key="9">
    <source>
        <dbReference type="ARBA" id="ARBA00022989"/>
    </source>
</evidence>
<evidence type="ECO:0000256" key="8">
    <source>
        <dbReference type="ARBA" id="ARBA00022692"/>
    </source>
</evidence>
<dbReference type="GO" id="GO:0006869">
    <property type="term" value="P:lipid transport"/>
    <property type="evidence" value="ECO:0007669"/>
    <property type="project" value="UniProtKB-KW"/>
</dbReference>
<evidence type="ECO:0000256" key="2">
    <source>
        <dbReference type="ARBA" id="ARBA00004477"/>
    </source>
</evidence>
<evidence type="ECO:0000256" key="15">
    <source>
        <dbReference type="ARBA" id="ARBA00024479"/>
    </source>
</evidence>
<dbReference type="RefSeq" id="XP_018127016.2">
    <property type="nucleotide sequence ID" value="XM_018277849.2"/>
</dbReference>
<dbReference type="GO" id="GO:0005789">
    <property type="term" value="C:endoplasmic reticulum membrane"/>
    <property type="evidence" value="ECO:0007669"/>
    <property type="project" value="UniProtKB-SubCell"/>
</dbReference>
<feature type="transmembrane region" description="Helical" evidence="19">
    <location>
        <begin position="574"/>
        <end position="592"/>
    </location>
</feature>
<feature type="transmembrane region" description="Helical" evidence="19">
    <location>
        <begin position="640"/>
        <end position="661"/>
    </location>
</feature>
<evidence type="ECO:0000256" key="16">
    <source>
        <dbReference type="ARBA" id="ARBA00024615"/>
    </source>
</evidence>
<dbReference type="Pfam" id="PF04109">
    <property type="entry name" value="ATG9"/>
    <property type="match status" value="1"/>
</dbReference>
<evidence type="ECO:0000256" key="5">
    <source>
        <dbReference type="ARBA" id="ARBA00006185"/>
    </source>
</evidence>
<comment type="caution">
    <text evidence="19">Lacks conserved residue(s) required for the propagation of feature annotation.</text>
</comment>
<keyword evidence="9 19" id="KW-1133">Transmembrane helix</keyword>
<proteinExistence type="inferred from homology"/>
<evidence type="ECO:0000256" key="13">
    <source>
        <dbReference type="ARBA" id="ARBA00023136"/>
    </source>
</evidence>
<feature type="compositionally biased region" description="Polar residues" evidence="20">
    <location>
        <begin position="873"/>
        <end position="889"/>
    </location>
</feature>
<evidence type="ECO:0000256" key="12">
    <source>
        <dbReference type="ARBA" id="ARBA00023055"/>
    </source>
</evidence>
<gene>
    <name evidence="21" type="primary">ATG9</name>
    <name evidence="21" type="ORF">VE01_08424</name>
</gene>
<feature type="compositionally biased region" description="Acidic residues" evidence="20">
    <location>
        <begin position="857"/>
        <end position="866"/>
    </location>
</feature>
<comment type="function">
    <text evidence="19">Phospholipid scramblase involved in autophagy. Cycles between the preautophagosomal structure/phagophore assembly site (PAS) and the cytoplasmic vesicle pool and supplies membrane for the growing autophagosome. Lipid scramblase activity plays a key role in preautophagosomal structure/phagophore assembly by distributing the phospholipids that arrive through ATG2 from the cytoplasmic to the luminal leaflet of the bilayer, thereby driving autophagosomal membrane expansion.</text>
</comment>
<dbReference type="GO" id="GO:0061709">
    <property type="term" value="P:reticulophagy"/>
    <property type="evidence" value="ECO:0007669"/>
    <property type="project" value="TreeGrafter"/>
</dbReference>
<feature type="region of interest" description="Disordered" evidence="20">
    <location>
        <begin position="776"/>
        <end position="913"/>
    </location>
</feature>
<reference evidence="22" key="2">
    <citation type="journal article" date="2018" name="Nat. Commun.">
        <title>Extreme sensitivity to ultraviolet light in the fungal pathogen causing white-nose syndrome of bats.</title>
        <authorList>
            <person name="Palmer J.M."/>
            <person name="Drees K.P."/>
            <person name="Foster J.T."/>
            <person name="Lindner D.L."/>
        </authorList>
    </citation>
    <scope>NUCLEOTIDE SEQUENCE [LARGE SCALE GENOMIC DNA]</scope>
    <source>
        <strain evidence="22">UAMH 10579</strain>
    </source>
</reference>
<dbReference type="PANTHER" id="PTHR13038:SF10">
    <property type="entry name" value="AUTOPHAGY-RELATED PROTEIN 9"/>
    <property type="match status" value="1"/>
</dbReference>
<dbReference type="PANTHER" id="PTHR13038">
    <property type="entry name" value="APG9 AUTOPHAGY 9"/>
    <property type="match status" value="1"/>
</dbReference>
<organism evidence="21 22">
    <name type="scientific">Pseudogymnoascus verrucosus</name>
    <dbReference type="NCBI Taxonomy" id="342668"/>
    <lineage>
        <taxon>Eukaryota</taxon>
        <taxon>Fungi</taxon>
        <taxon>Dikarya</taxon>
        <taxon>Ascomycota</taxon>
        <taxon>Pezizomycotina</taxon>
        <taxon>Leotiomycetes</taxon>
        <taxon>Thelebolales</taxon>
        <taxon>Thelebolaceae</taxon>
        <taxon>Pseudogymnoascus</taxon>
    </lineage>
</organism>
<dbReference type="GO" id="GO:0034045">
    <property type="term" value="C:phagophore assembly site membrane"/>
    <property type="evidence" value="ECO:0007669"/>
    <property type="project" value="UniProtKB-SubCell"/>
</dbReference>
<keyword evidence="7 19" id="KW-0813">Transport</keyword>
<name>A0A1B8GBT7_9PEZI</name>
<evidence type="ECO:0000256" key="7">
    <source>
        <dbReference type="ARBA" id="ARBA00022448"/>
    </source>
</evidence>
<keyword evidence="11" id="KW-0333">Golgi apparatus</keyword>
<evidence type="ECO:0000256" key="20">
    <source>
        <dbReference type="SAM" id="MobiDB-lite"/>
    </source>
</evidence>
<feature type="compositionally biased region" description="Basic residues" evidence="20">
    <location>
        <begin position="82"/>
        <end position="100"/>
    </location>
</feature>
<feature type="region of interest" description="Disordered" evidence="20">
    <location>
        <begin position="78"/>
        <end position="120"/>
    </location>
</feature>
<feature type="transmembrane region" description="Helical" evidence="19">
    <location>
        <begin position="537"/>
        <end position="558"/>
    </location>
</feature>
<dbReference type="AlphaFoldDB" id="A0A1B8GBT7"/>
<reference evidence="21 22" key="1">
    <citation type="submission" date="2016-03" db="EMBL/GenBank/DDBJ databases">
        <title>Comparative genomics of Pseudogymnoascus destructans, the fungus causing white-nose syndrome of bats.</title>
        <authorList>
            <person name="Palmer J.M."/>
            <person name="Drees K.P."/>
            <person name="Foster J.T."/>
            <person name="Lindner D.L."/>
        </authorList>
    </citation>
    <scope>NUCLEOTIDE SEQUENCE [LARGE SCALE GENOMIC DNA]</scope>
    <source>
        <strain evidence="21 22">UAMH 10579</strain>
    </source>
</reference>
<evidence type="ECO:0000256" key="6">
    <source>
        <dbReference type="ARBA" id="ARBA00018074"/>
    </source>
</evidence>
<evidence type="ECO:0000256" key="3">
    <source>
        <dbReference type="ARBA" id="ARBA00004511"/>
    </source>
</evidence>
<evidence type="ECO:0000256" key="18">
    <source>
        <dbReference type="ARBA" id="ARBA00024631"/>
    </source>
</evidence>
<evidence type="ECO:0000256" key="4">
    <source>
        <dbReference type="ARBA" id="ARBA00004653"/>
    </source>
</evidence>
<dbReference type="GO" id="GO:0034727">
    <property type="term" value="P:piecemeal microautophagy of the nucleus"/>
    <property type="evidence" value="ECO:0007669"/>
    <property type="project" value="TreeGrafter"/>
</dbReference>
<dbReference type="GO" id="GO:0000139">
    <property type="term" value="C:Golgi membrane"/>
    <property type="evidence" value="ECO:0007669"/>
    <property type="project" value="UniProtKB-SubCell"/>
</dbReference>
<dbReference type="GO" id="GO:0000422">
    <property type="term" value="P:autophagy of mitochondrion"/>
    <property type="evidence" value="ECO:0007669"/>
    <property type="project" value="TreeGrafter"/>
</dbReference>
<evidence type="ECO:0000256" key="11">
    <source>
        <dbReference type="ARBA" id="ARBA00023034"/>
    </source>
</evidence>
<keyword evidence="10 19" id="KW-0072">Autophagy</keyword>
<evidence type="ECO:0000256" key="10">
    <source>
        <dbReference type="ARBA" id="ARBA00023006"/>
    </source>
</evidence>
<keyword evidence="13 19" id="KW-0472">Membrane</keyword>
<feature type="compositionally biased region" description="Gly residues" evidence="20">
    <location>
        <begin position="829"/>
        <end position="842"/>
    </location>
</feature>
<evidence type="ECO:0000313" key="22">
    <source>
        <dbReference type="Proteomes" id="UP000091956"/>
    </source>
</evidence>
<comment type="catalytic activity">
    <reaction evidence="16">
        <text>a 1,2-diacyl-sn-glycero-3-phosphoethanolamine(in) = a 1,2-diacyl-sn-glycero-3-phosphoethanolamine(out)</text>
        <dbReference type="Rhea" id="RHEA:38895"/>
        <dbReference type="ChEBI" id="CHEBI:64612"/>
    </reaction>
</comment>
<accession>A0A1B8GBT7</accession>
<comment type="similarity">
    <text evidence="5 19">Belongs to the ATG9 family.</text>
</comment>
<keyword evidence="12 19" id="KW-0445">Lipid transport</keyword>
<dbReference type="GO" id="GO:0005776">
    <property type="term" value="C:autophagosome"/>
    <property type="evidence" value="ECO:0007669"/>
    <property type="project" value="TreeGrafter"/>
</dbReference>
<dbReference type="InterPro" id="IPR007241">
    <property type="entry name" value="Autophagy-rel_prot_9"/>
</dbReference>
<comment type="catalytic activity">
    <reaction evidence="18">
        <text>a 1,2-diacyl-sn-glycero-3-phosphocholine(in) = a 1,2-diacyl-sn-glycero-3-phosphocholine(out)</text>
        <dbReference type="Rhea" id="RHEA:38571"/>
        <dbReference type="ChEBI" id="CHEBI:57643"/>
    </reaction>
</comment>
<comment type="catalytic activity">
    <reaction evidence="15">
        <text>a 1,2-diacyl-sn-glycero-3-phospho-L-serine(in) = a 1,2-diacyl-sn-glycero-3-phospho-L-serine(out)</text>
        <dbReference type="Rhea" id="RHEA:38663"/>
        <dbReference type="ChEBI" id="CHEBI:57262"/>
    </reaction>
</comment>